<dbReference type="GO" id="GO:0008270">
    <property type="term" value="F:zinc ion binding"/>
    <property type="evidence" value="ECO:0007669"/>
    <property type="project" value="UniProtKB-KW"/>
</dbReference>
<feature type="region of interest" description="Disordered" evidence="2">
    <location>
        <begin position="351"/>
        <end position="382"/>
    </location>
</feature>
<dbReference type="PANTHER" id="PTHR22765">
    <property type="entry name" value="RING FINGER AND PROTEASE ASSOCIATED DOMAIN-CONTAINING"/>
    <property type="match status" value="1"/>
</dbReference>
<evidence type="ECO:0000313" key="6">
    <source>
        <dbReference type="Proteomes" id="UP000001631"/>
    </source>
</evidence>
<feature type="region of interest" description="Disordered" evidence="2">
    <location>
        <begin position="468"/>
        <end position="499"/>
    </location>
</feature>
<feature type="domain" description="RING-type" evidence="4">
    <location>
        <begin position="389"/>
        <end position="432"/>
    </location>
</feature>
<organism evidence="5 6">
    <name type="scientific">Ajellomyces capsulatus (strain G186AR / H82 / ATCC MYA-2454 / RMSCC 2432)</name>
    <name type="common">Darling's disease fungus</name>
    <name type="synonym">Histoplasma capsulatum</name>
    <dbReference type="NCBI Taxonomy" id="447093"/>
    <lineage>
        <taxon>Eukaryota</taxon>
        <taxon>Fungi</taxon>
        <taxon>Dikarya</taxon>
        <taxon>Ascomycota</taxon>
        <taxon>Pezizomycotina</taxon>
        <taxon>Eurotiomycetes</taxon>
        <taxon>Eurotiomycetidae</taxon>
        <taxon>Onygenales</taxon>
        <taxon>Ajellomycetaceae</taxon>
        <taxon>Histoplasma</taxon>
    </lineage>
</organism>
<evidence type="ECO:0000256" key="3">
    <source>
        <dbReference type="SAM" id="Phobius"/>
    </source>
</evidence>
<evidence type="ECO:0000313" key="5">
    <source>
        <dbReference type="EMBL" id="EEH11345.1"/>
    </source>
</evidence>
<feature type="compositionally biased region" description="Polar residues" evidence="2">
    <location>
        <begin position="477"/>
        <end position="487"/>
    </location>
</feature>
<dbReference type="InParanoid" id="C0NCF4"/>
<gene>
    <name evidence="5" type="ORF">HCBG_00800</name>
</gene>
<keyword evidence="3" id="KW-0472">Membrane</keyword>
<dbReference type="Proteomes" id="UP000001631">
    <property type="component" value="Unassembled WGS sequence"/>
</dbReference>
<dbReference type="HOGENOM" id="CLU_027981_0_0_1"/>
<dbReference type="Pfam" id="PF13639">
    <property type="entry name" value="zf-RING_2"/>
    <property type="match status" value="1"/>
</dbReference>
<accession>C0NCF4</accession>
<name>C0NCF4_AJECG</name>
<feature type="transmembrane region" description="Helical" evidence="3">
    <location>
        <begin position="231"/>
        <end position="256"/>
    </location>
</feature>
<dbReference type="GO" id="GO:0006511">
    <property type="term" value="P:ubiquitin-dependent protein catabolic process"/>
    <property type="evidence" value="ECO:0007669"/>
    <property type="project" value="TreeGrafter"/>
</dbReference>
<proteinExistence type="predicted"/>
<dbReference type="AlphaFoldDB" id="C0NCF4"/>
<dbReference type="VEuPathDB" id="FungiDB:I7I50_02774"/>
<dbReference type="GO" id="GO:0005737">
    <property type="term" value="C:cytoplasm"/>
    <property type="evidence" value="ECO:0007669"/>
    <property type="project" value="TreeGrafter"/>
</dbReference>
<keyword evidence="1" id="KW-0479">Metal-binding</keyword>
<evidence type="ECO:0000256" key="1">
    <source>
        <dbReference type="PROSITE-ProRule" id="PRU00175"/>
    </source>
</evidence>
<keyword evidence="1" id="KW-0863">Zinc-finger</keyword>
<dbReference type="InterPro" id="IPR001841">
    <property type="entry name" value="Znf_RING"/>
</dbReference>
<evidence type="ECO:0000256" key="2">
    <source>
        <dbReference type="SAM" id="MobiDB-lite"/>
    </source>
</evidence>
<dbReference type="Gene3D" id="3.30.40.10">
    <property type="entry name" value="Zinc/RING finger domain, C3HC4 (zinc finger)"/>
    <property type="match status" value="1"/>
</dbReference>
<dbReference type="InterPro" id="IPR013083">
    <property type="entry name" value="Znf_RING/FYVE/PHD"/>
</dbReference>
<dbReference type="PROSITE" id="PS50089">
    <property type="entry name" value="ZF_RING_2"/>
    <property type="match status" value="1"/>
</dbReference>
<dbReference type="RefSeq" id="XP_045291825.1">
    <property type="nucleotide sequence ID" value="XM_045427850.1"/>
</dbReference>
<keyword evidence="3" id="KW-1133">Transmembrane helix</keyword>
<evidence type="ECO:0000259" key="4">
    <source>
        <dbReference type="PROSITE" id="PS50089"/>
    </source>
</evidence>
<keyword evidence="1" id="KW-0862">Zinc</keyword>
<feature type="compositionally biased region" description="Basic and acidic residues" evidence="2">
    <location>
        <begin position="525"/>
        <end position="539"/>
    </location>
</feature>
<dbReference type="SUPFAM" id="SSF57850">
    <property type="entry name" value="RING/U-box"/>
    <property type="match status" value="1"/>
</dbReference>
<keyword evidence="6" id="KW-1185">Reference proteome</keyword>
<feature type="compositionally biased region" description="Basic residues" evidence="2">
    <location>
        <begin position="563"/>
        <end position="574"/>
    </location>
</feature>
<dbReference type="GO" id="GO:0061630">
    <property type="term" value="F:ubiquitin protein ligase activity"/>
    <property type="evidence" value="ECO:0007669"/>
    <property type="project" value="TreeGrafter"/>
</dbReference>
<dbReference type="InterPro" id="IPR051826">
    <property type="entry name" value="E3_ubiquitin-ligase_domain"/>
</dbReference>
<dbReference type="EMBL" id="GG663363">
    <property type="protein sequence ID" value="EEH11345.1"/>
    <property type="molecule type" value="Genomic_DNA"/>
</dbReference>
<keyword evidence="3" id="KW-0812">Transmembrane</keyword>
<dbReference type="STRING" id="447093.C0NCF4"/>
<protein>
    <recommendedName>
        <fullName evidence="4">RING-type domain-containing protein</fullName>
    </recommendedName>
</protein>
<dbReference type="GeneID" id="69033817"/>
<feature type="region of interest" description="Disordered" evidence="2">
    <location>
        <begin position="515"/>
        <end position="574"/>
    </location>
</feature>
<dbReference type="CDD" id="cd16473">
    <property type="entry name" value="RING-H2_RNF103"/>
    <property type="match status" value="1"/>
</dbReference>
<reference evidence="5" key="1">
    <citation type="submission" date="2009-02" db="EMBL/GenBank/DDBJ databases">
        <title>The Genome Sequence of Ajellomyces capsulatus strain G186AR.</title>
        <authorList>
            <consortium name="The Broad Institute Genome Sequencing Platform"/>
            <person name="Champion M."/>
            <person name="Cuomo C."/>
            <person name="Ma L.-J."/>
            <person name="Henn M.R."/>
            <person name="Sil A."/>
            <person name="Goldman B."/>
            <person name="Young S.K."/>
            <person name="Kodira C.D."/>
            <person name="Zeng Q."/>
            <person name="Koehrsen M."/>
            <person name="Alvarado L."/>
            <person name="Berlin A."/>
            <person name="Borenstein D."/>
            <person name="Chen Z."/>
            <person name="Engels R."/>
            <person name="Freedman E."/>
            <person name="Gellesch M."/>
            <person name="Goldberg J."/>
            <person name="Griggs A."/>
            <person name="Gujja S."/>
            <person name="Heiman D."/>
            <person name="Hepburn T."/>
            <person name="Howarth C."/>
            <person name="Jen D."/>
            <person name="Larson L."/>
            <person name="Lewis B."/>
            <person name="Mehta T."/>
            <person name="Park D."/>
            <person name="Pearson M."/>
            <person name="Roberts A."/>
            <person name="Saif S."/>
            <person name="Shea T."/>
            <person name="Shenoy N."/>
            <person name="Sisk P."/>
            <person name="Stolte C."/>
            <person name="Sykes S."/>
            <person name="Walk T."/>
            <person name="White J."/>
            <person name="Yandava C."/>
            <person name="Klein B."/>
            <person name="McEwen J.G."/>
            <person name="Puccia R."/>
            <person name="Goldman G.H."/>
            <person name="Felipe M.S."/>
            <person name="Nino-Vega G."/>
            <person name="San-Blas G."/>
            <person name="Taylor J."/>
            <person name="Mendoza L."/>
            <person name="Galagan J."/>
            <person name="Nusbaum C."/>
            <person name="Birren B."/>
        </authorList>
    </citation>
    <scope>NUCLEOTIDE SEQUENCE</scope>
    <source>
        <strain evidence="5">G186AR</strain>
    </source>
</reference>
<dbReference type="SMART" id="SM00184">
    <property type="entry name" value="RING"/>
    <property type="match status" value="1"/>
</dbReference>
<dbReference type="PANTHER" id="PTHR22765:SF413">
    <property type="entry name" value="FINGER DOMAIN PROTEIN, PUTATIVE (AFU_ORTHOLOGUE AFUA_1G04600)-RELATED"/>
    <property type="match status" value="1"/>
</dbReference>
<sequence length="574" mass="63641">MSTAPPNHIRLWKTRRAANAFDAVVLAIPPVDSLPLTGTVQVNPSISFALSIGDKVQTLSTTNVRNGDAIRGLLYVPELDSMDPCQQTTASYIPANVTRLSDLHGTRNFISIAPWVSSACTISFLAVQSRNPPEAAVFYLPDASTTTPPPDNHPVWDLGDDGAWKNMSFYPVYAIPGFYGATIMHALSEYSGNLTNAPFADDLLRTLRGDELIRVSSKIALKSPSDDLPSLWIFLLAVVAILICVAILLSLGMRLIQTRQLRSLERRVAAGEVDLETLGIKRLNVPQDILDKMPLYICDGSGRIEHFIPPTAETTLEPEGHSKLPLDKKSFLQAMSNWVWISRVSQTLFPRKSPSPSSALPPPSPRSQTTTSDSNQQRHAQPTFSQTTCPICLDDYDWGETTVRELPCQHIFHPECIDNFLLQNSSLCPVCKKSVLPRGYCPTKITRAMVRQERLARRIRPVQAQTAENGNAGYHTTEPTALGNGNQLPPLEAATEPRVSSLRNSIVDVLRQTRTSTHVTVPPPTRDRFSRERQEEMRRRAMAMLGDRPMIADEERAQDASRSKCKSNRNPHNL</sequence>
<feature type="compositionally biased region" description="Basic and acidic residues" evidence="2">
    <location>
        <begin position="550"/>
        <end position="562"/>
    </location>
</feature>